<evidence type="ECO:0000256" key="3">
    <source>
        <dbReference type="ARBA" id="ARBA00022516"/>
    </source>
</evidence>
<accession>A0AAW2ZJV2</accession>
<evidence type="ECO:0000256" key="12">
    <source>
        <dbReference type="SAM" id="Phobius"/>
    </source>
</evidence>
<dbReference type="Pfam" id="PF00173">
    <property type="entry name" value="Cyt-b5"/>
    <property type="match status" value="1"/>
</dbReference>
<dbReference type="PRINTS" id="PR00075">
    <property type="entry name" value="FACDDSATRASE"/>
</dbReference>
<comment type="subcellular location">
    <subcellularLocation>
        <location evidence="1">Membrane</location>
        <topology evidence="1">Multi-pass membrane protein</topology>
    </subcellularLocation>
</comment>
<reference evidence="14 15" key="1">
    <citation type="submission" date="2024-03" db="EMBL/GenBank/DDBJ databases">
        <title>The Acrasis kona genome and developmental transcriptomes reveal deep origins of eukaryotic multicellular pathways.</title>
        <authorList>
            <person name="Sheikh S."/>
            <person name="Fu C.-J."/>
            <person name="Brown M.W."/>
            <person name="Baldauf S.L."/>
        </authorList>
    </citation>
    <scope>NUCLEOTIDE SEQUENCE [LARGE SCALE GENOMIC DNA]</scope>
    <source>
        <strain evidence="14 15">ATCC MYA-3509</strain>
    </source>
</reference>
<dbReference type="InterPro" id="IPR036400">
    <property type="entry name" value="Cyt_B5-like_heme/steroid_sf"/>
</dbReference>
<dbReference type="Gene3D" id="3.10.120.10">
    <property type="entry name" value="Cytochrome b5-like heme/steroid binding domain"/>
    <property type="match status" value="1"/>
</dbReference>
<dbReference type="AlphaFoldDB" id="A0AAW2ZJV2"/>
<keyword evidence="7" id="KW-0560">Oxidoreductase</keyword>
<gene>
    <name evidence="14" type="ORF">AKO1_003915</name>
</gene>
<dbReference type="InterPro" id="IPR009160">
    <property type="entry name" value="Acyl-CoA_deSatase_haem/ster-bd"/>
</dbReference>
<evidence type="ECO:0000256" key="10">
    <source>
        <dbReference type="ARBA" id="ARBA00023136"/>
    </source>
</evidence>
<keyword evidence="11" id="KW-0275">Fatty acid biosynthesis</keyword>
<dbReference type="PROSITE" id="PS50255">
    <property type="entry name" value="CYTOCHROME_B5_2"/>
    <property type="match status" value="1"/>
</dbReference>
<dbReference type="Proteomes" id="UP001431209">
    <property type="component" value="Unassembled WGS sequence"/>
</dbReference>
<evidence type="ECO:0000256" key="11">
    <source>
        <dbReference type="ARBA" id="ARBA00023160"/>
    </source>
</evidence>
<keyword evidence="6 12" id="KW-1133">Transmembrane helix</keyword>
<feature type="transmembrane region" description="Helical" evidence="12">
    <location>
        <begin position="203"/>
        <end position="222"/>
    </location>
</feature>
<keyword evidence="9" id="KW-0443">Lipid metabolism</keyword>
<dbReference type="PIRSF" id="PIRSF000345">
    <property type="entry name" value="OLE1"/>
    <property type="match status" value="1"/>
</dbReference>
<keyword evidence="10 12" id="KW-0472">Membrane</keyword>
<evidence type="ECO:0000256" key="5">
    <source>
        <dbReference type="ARBA" id="ARBA00022832"/>
    </source>
</evidence>
<dbReference type="PANTHER" id="PTHR11351">
    <property type="entry name" value="ACYL-COA DESATURASE"/>
    <property type="match status" value="1"/>
</dbReference>
<proteinExistence type="inferred from homology"/>
<evidence type="ECO:0000256" key="4">
    <source>
        <dbReference type="ARBA" id="ARBA00022692"/>
    </source>
</evidence>
<keyword evidence="3" id="KW-0444">Lipid biosynthesis</keyword>
<protein>
    <submittedName>
        <fullName evidence="14">Stearoyl-CoA desaturase</fullName>
    </submittedName>
</protein>
<organism evidence="14 15">
    <name type="scientific">Acrasis kona</name>
    <dbReference type="NCBI Taxonomy" id="1008807"/>
    <lineage>
        <taxon>Eukaryota</taxon>
        <taxon>Discoba</taxon>
        <taxon>Heterolobosea</taxon>
        <taxon>Tetramitia</taxon>
        <taxon>Eutetramitia</taxon>
        <taxon>Acrasidae</taxon>
        <taxon>Acrasis</taxon>
    </lineage>
</organism>
<evidence type="ECO:0000256" key="2">
    <source>
        <dbReference type="ARBA" id="ARBA00009295"/>
    </source>
</evidence>
<keyword evidence="8" id="KW-0408">Iron</keyword>
<feature type="transmembrane region" description="Helical" evidence="12">
    <location>
        <begin position="33"/>
        <end position="55"/>
    </location>
</feature>
<feature type="transmembrane region" description="Helical" evidence="12">
    <location>
        <begin position="94"/>
        <end position="116"/>
    </location>
</feature>
<feature type="transmembrane region" description="Helical" evidence="12">
    <location>
        <begin position="176"/>
        <end position="197"/>
    </location>
</feature>
<dbReference type="CDD" id="cd03505">
    <property type="entry name" value="Delta9-FADS-like"/>
    <property type="match status" value="1"/>
</dbReference>
<evidence type="ECO:0000256" key="8">
    <source>
        <dbReference type="ARBA" id="ARBA00023004"/>
    </source>
</evidence>
<dbReference type="InterPro" id="IPR015876">
    <property type="entry name" value="Acyl-CoA_DS"/>
</dbReference>
<evidence type="ECO:0000256" key="1">
    <source>
        <dbReference type="ARBA" id="ARBA00004141"/>
    </source>
</evidence>
<dbReference type="EMBL" id="JAOPGA020001602">
    <property type="protein sequence ID" value="KAL0489760.1"/>
    <property type="molecule type" value="Genomic_DNA"/>
</dbReference>
<dbReference type="InterPro" id="IPR005804">
    <property type="entry name" value="FA_desaturase_dom"/>
</dbReference>
<dbReference type="PANTHER" id="PTHR11351:SF31">
    <property type="entry name" value="DESATURASE 1, ISOFORM A-RELATED"/>
    <property type="match status" value="1"/>
</dbReference>
<comment type="caution">
    <text evidence="14">The sequence shown here is derived from an EMBL/GenBank/DDBJ whole genome shotgun (WGS) entry which is preliminary data.</text>
</comment>
<dbReference type="GO" id="GO:0006636">
    <property type="term" value="P:unsaturated fatty acid biosynthetic process"/>
    <property type="evidence" value="ECO:0007669"/>
    <property type="project" value="InterPro"/>
</dbReference>
<dbReference type="InterPro" id="IPR001199">
    <property type="entry name" value="Cyt_B5-like_heme/steroid-bd"/>
</dbReference>
<evidence type="ECO:0000259" key="13">
    <source>
        <dbReference type="PROSITE" id="PS50255"/>
    </source>
</evidence>
<feature type="transmembrane region" description="Helical" evidence="12">
    <location>
        <begin position="62"/>
        <end position="82"/>
    </location>
</feature>
<comment type="similarity">
    <text evidence="2">Belongs to the fatty acid desaturase type 1 family.</text>
</comment>
<evidence type="ECO:0000256" key="6">
    <source>
        <dbReference type="ARBA" id="ARBA00022989"/>
    </source>
</evidence>
<evidence type="ECO:0000313" key="14">
    <source>
        <dbReference type="EMBL" id="KAL0489760.1"/>
    </source>
</evidence>
<keyword evidence="5" id="KW-0276">Fatty acid metabolism</keyword>
<dbReference type="SUPFAM" id="SSF55856">
    <property type="entry name" value="Cytochrome b5-like heme/steroid binding domain"/>
    <property type="match status" value="1"/>
</dbReference>
<keyword evidence="15" id="KW-1185">Reference proteome</keyword>
<feature type="domain" description="Cytochrome b5 heme-binding" evidence="13">
    <location>
        <begin position="344"/>
        <end position="403"/>
    </location>
</feature>
<name>A0AAW2ZJV2_9EUKA</name>
<dbReference type="GO" id="GO:0005789">
    <property type="term" value="C:endoplasmic reticulum membrane"/>
    <property type="evidence" value="ECO:0007669"/>
    <property type="project" value="TreeGrafter"/>
</dbReference>
<evidence type="ECO:0000313" key="15">
    <source>
        <dbReference type="Proteomes" id="UP001431209"/>
    </source>
</evidence>
<dbReference type="GO" id="GO:0004768">
    <property type="term" value="F:stearoyl-CoA 9-desaturase activity"/>
    <property type="evidence" value="ECO:0007669"/>
    <property type="project" value="InterPro"/>
</dbReference>
<evidence type="ECO:0000256" key="7">
    <source>
        <dbReference type="ARBA" id="ARBA00023002"/>
    </source>
</evidence>
<dbReference type="SMART" id="SM01117">
    <property type="entry name" value="Cyt-b5"/>
    <property type="match status" value="1"/>
</dbReference>
<keyword evidence="4 12" id="KW-0812">Transmembrane</keyword>
<evidence type="ECO:0000256" key="9">
    <source>
        <dbReference type="ARBA" id="ARBA00023098"/>
    </source>
</evidence>
<sequence>MAPQAEQPVFIETIKNKQPKKYGKTITKDKVEIWWSNAILFISYHIIAAIGMYYYWTNDWRVLTLFFLNWQIGMLGITLGYHRFWSHKSYDATLPLRIVLAIMGTCGFQGSIKWWVLRHRLHHRYTDTDSDPYSSKRGLFYSHVGWIFVKSHYPKMKLIDQSDLNDDPVVRFQHKYFIPLALSIVLVVQPLLGYLWFGDATAGLIWGGFIARIAIWHCTFFINSLAHYLGDQDYSFEVTARGNLILAMLTNGEGWHNYHHSFPFDYRNGVKLTDWDPTKWIIYALHTFTNLVPTVRRIPAQDIEKARKRIEAQRSGKPLMEDTIALPEMTLDQVKEKYHNTKCVIIENYVVDVEKFGDEHPGGEQVFKAYYGGKDCTAAYIKLNRHSEYARSLVERLRVAKISQ</sequence>
<dbReference type="Pfam" id="PF00487">
    <property type="entry name" value="FA_desaturase"/>
    <property type="match status" value="1"/>
</dbReference>
<dbReference type="GO" id="GO:0005506">
    <property type="term" value="F:iron ion binding"/>
    <property type="evidence" value="ECO:0007669"/>
    <property type="project" value="TreeGrafter"/>
</dbReference>